<accession>V7AZA3</accession>
<reference evidence="2" key="1">
    <citation type="journal article" date="2014" name="Nat. Genet.">
        <title>A reference genome for common bean and genome-wide analysis of dual domestications.</title>
        <authorList>
            <person name="Schmutz J."/>
            <person name="McClean P.E."/>
            <person name="Mamidi S."/>
            <person name="Wu G.A."/>
            <person name="Cannon S.B."/>
            <person name="Grimwood J."/>
            <person name="Jenkins J."/>
            <person name="Shu S."/>
            <person name="Song Q."/>
            <person name="Chavarro C."/>
            <person name="Torres-Torres M."/>
            <person name="Geffroy V."/>
            <person name="Moghaddam S.M."/>
            <person name="Gao D."/>
            <person name="Abernathy B."/>
            <person name="Barry K."/>
            <person name="Blair M."/>
            <person name="Brick M.A."/>
            <person name="Chovatia M."/>
            <person name="Gepts P."/>
            <person name="Goodstein D.M."/>
            <person name="Gonzales M."/>
            <person name="Hellsten U."/>
            <person name="Hyten D.L."/>
            <person name="Jia G."/>
            <person name="Kelly J.D."/>
            <person name="Kudrna D."/>
            <person name="Lee R."/>
            <person name="Richard M.M."/>
            <person name="Miklas P.N."/>
            <person name="Osorno J.M."/>
            <person name="Rodrigues J."/>
            <person name="Thareau V."/>
            <person name="Urrea C.A."/>
            <person name="Wang M."/>
            <person name="Yu Y."/>
            <person name="Zhang M."/>
            <person name="Wing R.A."/>
            <person name="Cregan P.B."/>
            <person name="Rokhsar D.S."/>
            <person name="Jackson S.A."/>
        </authorList>
    </citation>
    <scope>NUCLEOTIDE SEQUENCE [LARGE SCALE GENOMIC DNA]</scope>
    <source>
        <strain evidence="2">cv. G19833</strain>
    </source>
</reference>
<keyword evidence="2" id="KW-1185">Reference proteome</keyword>
<organism evidence="1 2">
    <name type="scientific">Phaseolus vulgaris</name>
    <name type="common">Kidney bean</name>
    <name type="synonym">French bean</name>
    <dbReference type="NCBI Taxonomy" id="3885"/>
    <lineage>
        <taxon>Eukaryota</taxon>
        <taxon>Viridiplantae</taxon>
        <taxon>Streptophyta</taxon>
        <taxon>Embryophyta</taxon>
        <taxon>Tracheophyta</taxon>
        <taxon>Spermatophyta</taxon>
        <taxon>Magnoliopsida</taxon>
        <taxon>eudicotyledons</taxon>
        <taxon>Gunneridae</taxon>
        <taxon>Pentapetalae</taxon>
        <taxon>rosids</taxon>
        <taxon>fabids</taxon>
        <taxon>Fabales</taxon>
        <taxon>Fabaceae</taxon>
        <taxon>Papilionoideae</taxon>
        <taxon>50 kb inversion clade</taxon>
        <taxon>NPAAA clade</taxon>
        <taxon>indigoferoid/millettioid clade</taxon>
        <taxon>Phaseoleae</taxon>
        <taxon>Phaseolus</taxon>
    </lineage>
</organism>
<sequence>MVKANILRKRFSKVKQSESKGTSYREHVVVDDKPFLRKRDHLITLEISERNSLISLTVKMLINCITTVTIAIKRSTVVDASVVIIRRNCRNIVVLVWKLDWPIRSGGMRPPPICFDIIKHLQQLTFRML</sequence>
<proteinExistence type="predicted"/>
<evidence type="ECO:0000313" key="2">
    <source>
        <dbReference type="Proteomes" id="UP000000226"/>
    </source>
</evidence>
<dbReference type="Proteomes" id="UP000000226">
    <property type="component" value="Chromosome 9"/>
</dbReference>
<dbReference type="Gramene" id="ESW10982">
    <property type="protein sequence ID" value="ESW10982"/>
    <property type="gene ID" value="PHAVU_009G255200g"/>
</dbReference>
<evidence type="ECO:0000313" key="1">
    <source>
        <dbReference type="EMBL" id="ESW10982.1"/>
    </source>
</evidence>
<name>V7AZA3_PHAVU</name>
<dbReference type="EMBL" id="CM002296">
    <property type="protein sequence ID" value="ESW10982.1"/>
    <property type="molecule type" value="Genomic_DNA"/>
</dbReference>
<gene>
    <name evidence="1" type="ORF">PHAVU_009G255200g</name>
</gene>
<protein>
    <submittedName>
        <fullName evidence="1">Uncharacterized protein</fullName>
    </submittedName>
</protein>
<dbReference type="AlphaFoldDB" id="V7AZA3"/>